<keyword evidence="1" id="KW-1185">Reference proteome</keyword>
<accession>A0A915I1N0</accession>
<protein>
    <submittedName>
        <fullName evidence="2">Uncharacterized protein</fullName>
    </submittedName>
</protein>
<name>A0A915I1N0_ROMCU</name>
<evidence type="ECO:0000313" key="1">
    <source>
        <dbReference type="Proteomes" id="UP000887565"/>
    </source>
</evidence>
<dbReference type="Proteomes" id="UP000887565">
    <property type="component" value="Unplaced"/>
</dbReference>
<organism evidence="1 2">
    <name type="scientific">Romanomermis culicivorax</name>
    <name type="common">Nematode worm</name>
    <dbReference type="NCBI Taxonomy" id="13658"/>
    <lineage>
        <taxon>Eukaryota</taxon>
        <taxon>Metazoa</taxon>
        <taxon>Ecdysozoa</taxon>
        <taxon>Nematoda</taxon>
        <taxon>Enoplea</taxon>
        <taxon>Dorylaimia</taxon>
        <taxon>Mermithida</taxon>
        <taxon>Mermithoidea</taxon>
        <taxon>Mermithidae</taxon>
        <taxon>Romanomermis</taxon>
    </lineage>
</organism>
<evidence type="ECO:0000313" key="2">
    <source>
        <dbReference type="WBParaSite" id="nRc.2.0.1.t08047-RA"/>
    </source>
</evidence>
<sequence>MNELLMRPSNVKNLMLQFRVMIIAEQHASNDRTTIDYHLINFHLAKLRHVIHYETTGGTEKNLAPKQHLRLAGTR</sequence>
<proteinExistence type="predicted"/>
<reference evidence="2" key="1">
    <citation type="submission" date="2022-11" db="UniProtKB">
        <authorList>
            <consortium name="WormBaseParasite"/>
        </authorList>
    </citation>
    <scope>IDENTIFICATION</scope>
</reference>
<dbReference type="WBParaSite" id="nRc.2.0.1.t08047-RA">
    <property type="protein sequence ID" value="nRc.2.0.1.t08047-RA"/>
    <property type="gene ID" value="nRc.2.0.1.g08047"/>
</dbReference>
<dbReference type="AlphaFoldDB" id="A0A915I1N0"/>